<dbReference type="AlphaFoldDB" id="A0A9P0EGM7"/>
<evidence type="ECO:0000256" key="1">
    <source>
        <dbReference type="SAM" id="MobiDB-lite"/>
    </source>
</evidence>
<proteinExistence type="predicted"/>
<accession>A0A9P0EGM7</accession>
<evidence type="ECO:0000313" key="2">
    <source>
        <dbReference type="EMBL" id="CAH1394887.1"/>
    </source>
</evidence>
<sequence length="49" mass="5584">MAAGLKTNHSNSSILEKYPNVSESRRSRTDPQSLEVGWTIRLPWTEPEN</sequence>
<protein>
    <submittedName>
        <fullName evidence="2">Uncharacterized protein</fullName>
    </submittedName>
</protein>
<organism evidence="2 3">
    <name type="scientific">Nezara viridula</name>
    <name type="common">Southern green stink bug</name>
    <name type="synonym">Cimex viridulus</name>
    <dbReference type="NCBI Taxonomy" id="85310"/>
    <lineage>
        <taxon>Eukaryota</taxon>
        <taxon>Metazoa</taxon>
        <taxon>Ecdysozoa</taxon>
        <taxon>Arthropoda</taxon>
        <taxon>Hexapoda</taxon>
        <taxon>Insecta</taxon>
        <taxon>Pterygota</taxon>
        <taxon>Neoptera</taxon>
        <taxon>Paraneoptera</taxon>
        <taxon>Hemiptera</taxon>
        <taxon>Heteroptera</taxon>
        <taxon>Panheteroptera</taxon>
        <taxon>Pentatomomorpha</taxon>
        <taxon>Pentatomoidea</taxon>
        <taxon>Pentatomidae</taxon>
        <taxon>Pentatominae</taxon>
        <taxon>Nezara</taxon>
    </lineage>
</organism>
<keyword evidence="3" id="KW-1185">Reference proteome</keyword>
<name>A0A9P0EGM7_NEZVI</name>
<dbReference type="Proteomes" id="UP001152798">
    <property type="component" value="Chromosome 3"/>
</dbReference>
<feature type="region of interest" description="Disordered" evidence="1">
    <location>
        <begin position="1"/>
        <end position="32"/>
    </location>
</feature>
<gene>
    <name evidence="2" type="ORF">NEZAVI_LOCUS5258</name>
</gene>
<dbReference type="EMBL" id="OV725079">
    <property type="protein sequence ID" value="CAH1394887.1"/>
    <property type="molecule type" value="Genomic_DNA"/>
</dbReference>
<evidence type="ECO:0000313" key="3">
    <source>
        <dbReference type="Proteomes" id="UP001152798"/>
    </source>
</evidence>
<reference evidence="2" key="1">
    <citation type="submission" date="2022-01" db="EMBL/GenBank/DDBJ databases">
        <authorList>
            <person name="King R."/>
        </authorList>
    </citation>
    <scope>NUCLEOTIDE SEQUENCE</scope>
</reference>